<comment type="caution">
    <text evidence="4">The sequence shown here is derived from an EMBL/GenBank/DDBJ whole genome shotgun (WGS) entry which is preliminary data.</text>
</comment>
<dbReference type="InterPro" id="IPR008030">
    <property type="entry name" value="NmrA-like"/>
</dbReference>
<protein>
    <recommendedName>
        <fullName evidence="3">NmrA-like domain-containing protein</fullName>
    </recommendedName>
</protein>
<dbReference type="PANTHER" id="PTHR47706:SF9">
    <property type="entry name" value="NMRA-LIKE DOMAIN-CONTAINING PROTEIN-RELATED"/>
    <property type="match status" value="1"/>
</dbReference>
<accession>A0ABQ8GDS0</accession>
<dbReference type="InterPro" id="IPR051609">
    <property type="entry name" value="NmrA/Isoflavone_reductase-like"/>
</dbReference>
<dbReference type="PANTHER" id="PTHR47706">
    <property type="entry name" value="NMRA-LIKE FAMILY PROTEIN"/>
    <property type="match status" value="1"/>
</dbReference>
<evidence type="ECO:0000313" key="5">
    <source>
        <dbReference type="Proteomes" id="UP000774617"/>
    </source>
</evidence>
<dbReference type="Proteomes" id="UP000774617">
    <property type="component" value="Unassembled WGS sequence"/>
</dbReference>
<feature type="domain" description="NmrA-like" evidence="3">
    <location>
        <begin position="4"/>
        <end position="269"/>
    </location>
</feature>
<evidence type="ECO:0000313" key="4">
    <source>
        <dbReference type="EMBL" id="KAH7053091.1"/>
    </source>
</evidence>
<organism evidence="4 5">
    <name type="scientific">Macrophomina phaseolina</name>
    <dbReference type="NCBI Taxonomy" id="35725"/>
    <lineage>
        <taxon>Eukaryota</taxon>
        <taxon>Fungi</taxon>
        <taxon>Dikarya</taxon>
        <taxon>Ascomycota</taxon>
        <taxon>Pezizomycotina</taxon>
        <taxon>Dothideomycetes</taxon>
        <taxon>Dothideomycetes incertae sedis</taxon>
        <taxon>Botryosphaeriales</taxon>
        <taxon>Botryosphaeriaceae</taxon>
        <taxon>Macrophomina</taxon>
    </lineage>
</organism>
<evidence type="ECO:0000256" key="1">
    <source>
        <dbReference type="ARBA" id="ARBA00022857"/>
    </source>
</evidence>
<name>A0ABQ8GDS0_9PEZI</name>
<reference evidence="4 5" key="1">
    <citation type="journal article" date="2021" name="Nat. Commun.">
        <title>Genetic determinants of endophytism in the Arabidopsis root mycobiome.</title>
        <authorList>
            <person name="Mesny F."/>
            <person name="Miyauchi S."/>
            <person name="Thiergart T."/>
            <person name="Pickel B."/>
            <person name="Atanasova L."/>
            <person name="Karlsson M."/>
            <person name="Huettel B."/>
            <person name="Barry K.W."/>
            <person name="Haridas S."/>
            <person name="Chen C."/>
            <person name="Bauer D."/>
            <person name="Andreopoulos W."/>
            <person name="Pangilinan J."/>
            <person name="LaButti K."/>
            <person name="Riley R."/>
            <person name="Lipzen A."/>
            <person name="Clum A."/>
            <person name="Drula E."/>
            <person name="Henrissat B."/>
            <person name="Kohler A."/>
            <person name="Grigoriev I.V."/>
            <person name="Martin F.M."/>
            <person name="Hacquard S."/>
        </authorList>
    </citation>
    <scope>NUCLEOTIDE SEQUENCE [LARGE SCALE GENOMIC DNA]</scope>
    <source>
        <strain evidence="4 5">MPI-SDFR-AT-0080</strain>
    </source>
</reference>
<dbReference type="Pfam" id="PF05368">
    <property type="entry name" value="NmrA"/>
    <property type="match status" value="1"/>
</dbReference>
<proteinExistence type="predicted"/>
<sequence>MAYETIALFGANGQIGQRILERLSHNPKANFKVLAFIPPQDELPSAGNDHKTVIKTFDANDFSREELAKDLKGVDAVVSALNGKALNAQTIIQDAAADAGVKRFYPSEYGMHHIYRKPDDSRGYLHPLWNQKDELNEKAVLHPAVLSGKMSYTVVGCGDFYNQDREPVWCPWTRDDVSEYTIHVIGDPEMRADFTHLDDFAEYLVATLLEPEKSENQYLNFVSDTISHMEIADKLRKVTGKTVKLECFPLEKMHEIAAEPQKAPAELKQSAFPPDFWFMVKGMQGQGRFRRPRGQIHNDVFPDVERTTFEKYFTQKFKPE</sequence>
<keyword evidence="5" id="KW-1185">Reference proteome</keyword>
<dbReference type="InterPro" id="IPR036291">
    <property type="entry name" value="NAD(P)-bd_dom_sf"/>
</dbReference>
<keyword evidence="1" id="KW-0521">NADP</keyword>
<dbReference type="Gene3D" id="3.40.50.720">
    <property type="entry name" value="NAD(P)-binding Rossmann-like Domain"/>
    <property type="match status" value="1"/>
</dbReference>
<dbReference type="SUPFAM" id="SSF51735">
    <property type="entry name" value="NAD(P)-binding Rossmann-fold domains"/>
    <property type="match status" value="1"/>
</dbReference>
<gene>
    <name evidence="4" type="ORF">B0J12DRAFT_598001</name>
</gene>
<evidence type="ECO:0000259" key="3">
    <source>
        <dbReference type="Pfam" id="PF05368"/>
    </source>
</evidence>
<dbReference type="EMBL" id="JAGTJR010000010">
    <property type="protein sequence ID" value="KAH7053091.1"/>
    <property type="molecule type" value="Genomic_DNA"/>
</dbReference>
<evidence type="ECO:0000256" key="2">
    <source>
        <dbReference type="ARBA" id="ARBA00023002"/>
    </source>
</evidence>
<dbReference type="Gene3D" id="3.90.25.10">
    <property type="entry name" value="UDP-galactose 4-epimerase, domain 1"/>
    <property type="match status" value="1"/>
</dbReference>
<keyword evidence="2" id="KW-0560">Oxidoreductase</keyword>